<dbReference type="EMBL" id="BFAA01055557">
    <property type="protein sequence ID" value="GCB84033.1"/>
    <property type="molecule type" value="Genomic_DNA"/>
</dbReference>
<protein>
    <submittedName>
        <fullName evidence="1">Uncharacterized protein</fullName>
    </submittedName>
</protein>
<proteinExistence type="predicted"/>
<gene>
    <name evidence="1" type="ORF">scyTo_0024768</name>
</gene>
<accession>A0A401QFA1</accession>
<evidence type="ECO:0000313" key="1">
    <source>
        <dbReference type="EMBL" id="GCB84033.1"/>
    </source>
</evidence>
<comment type="caution">
    <text evidence="1">The sequence shown here is derived from an EMBL/GenBank/DDBJ whole genome shotgun (WGS) entry which is preliminary data.</text>
</comment>
<sequence length="72" mass="8096">MLKDRKSVDYYEIKKKNACMSSNAAFTDLAEIVSRIEPSKSYIVPDGVNVVWVLAVDPLQRCVLRVSYAATE</sequence>
<keyword evidence="2" id="KW-1185">Reference proteome</keyword>
<dbReference type="Proteomes" id="UP000288216">
    <property type="component" value="Unassembled WGS sequence"/>
</dbReference>
<evidence type="ECO:0000313" key="2">
    <source>
        <dbReference type="Proteomes" id="UP000288216"/>
    </source>
</evidence>
<reference evidence="1 2" key="1">
    <citation type="journal article" date="2018" name="Nat. Ecol. Evol.">
        <title>Shark genomes provide insights into elasmobranch evolution and the origin of vertebrates.</title>
        <authorList>
            <person name="Hara Y"/>
            <person name="Yamaguchi K"/>
            <person name="Onimaru K"/>
            <person name="Kadota M"/>
            <person name="Koyanagi M"/>
            <person name="Keeley SD"/>
            <person name="Tatsumi K"/>
            <person name="Tanaka K"/>
            <person name="Motone F"/>
            <person name="Kageyama Y"/>
            <person name="Nozu R"/>
            <person name="Adachi N"/>
            <person name="Nishimura O"/>
            <person name="Nakagawa R"/>
            <person name="Tanegashima C"/>
            <person name="Kiyatake I"/>
            <person name="Matsumoto R"/>
            <person name="Murakumo K"/>
            <person name="Nishida K"/>
            <person name="Terakita A"/>
            <person name="Kuratani S"/>
            <person name="Sato K"/>
            <person name="Hyodo S Kuraku.S."/>
        </authorList>
    </citation>
    <scope>NUCLEOTIDE SEQUENCE [LARGE SCALE GENOMIC DNA]</scope>
</reference>
<organism evidence="1 2">
    <name type="scientific">Scyliorhinus torazame</name>
    <name type="common">Cloudy catshark</name>
    <name type="synonym">Catulus torazame</name>
    <dbReference type="NCBI Taxonomy" id="75743"/>
    <lineage>
        <taxon>Eukaryota</taxon>
        <taxon>Metazoa</taxon>
        <taxon>Chordata</taxon>
        <taxon>Craniata</taxon>
        <taxon>Vertebrata</taxon>
        <taxon>Chondrichthyes</taxon>
        <taxon>Elasmobranchii</taxon>
        <taxon>Galeomorphii</taxon>
        <taxon>Galeoidea</taxon>
        <taxon>Carcharhiniformes</taxon>
        <taxon>Scyliorhinidae</taxon>
        <taxon>Scyliorhinus</taxon>
    </lineage>
</organism>
<name>A0A401QFA1_SCYTO</name>
<dbReference type="AlphaFoldDB" id="A0A401QFA1"/>
<dbReference type="OrthoDB" id="8951464at2759"/>